<evidence type="ECO:0000313" key="7">
    <source>
        <dbReference type="EMBL" id="RAI01721.1"/>
    </source>
</evidence>
<dbReference type="Gene3D" id="3.40.50.261">
    <property type="entry name" value="Succinyl-CoA synthetase domains"/>
    <property type="match status" value="2"/>
</dbReference>
<keyword evidence="2" id="KW-0436">Ligase</keyword>
<name>A0A8B2NS35_9HYPH</name>
<dbReference type="PANTHER" id="PTHR43334">
    <property type="entry name" value="ACETATE--COA LIGASE [ADP-FORMING]"/>
    <property type="match status" value="1"/>
</dbReference>
<evidence type="ECO:0000256" key="4">
    <source>
        <dbReference type="ARBA" id="ARBA00022840"/>
    </source>
</evidence>
<dbReference type="Pfam" id="PF13549">
    <property type="entry name" value="ATP-grasp_5"/>
    <property type="match status" value="1"/>
</dbReference>
<dbReference type="OrthoDB" id="9807426at2"/>
<proteinExistence type="predicted"/>
<evidence type="ECO:0000256" key="2">
    <source>
        <dbReference type="ARBA" id="ARBA00022598"/>
    </source>
</evidence>
<sequence length="702" mass="71910">MIHSALFSPAATALVGASTDVGKFSGKLFHYFRARGYGGALWPVNPKYERLDDLACYPSLADLPGPVDHVGVAVAPHRVIPTLEEAIAAGAKAATVFSAGFAESGTEEGRALQERLSAFCRETGLAVVGPNCNGILNIRDGFVLSATAAVHNPALKPGPIGIVSQSGGFGQIGVMWRAMEMGLGVGLQVSCGNEAGLTASEIAGLMLDDPDIGIVLLALESIRDGAGLLSLGEKARAAGKPVVAVKLGRSSLGAKAASSHTAALVGADEVHDAALAQAGIVRVDTAQELCDVAMLYTGGKRPRDNGVAAVSLSGGSLVAAADHAEPNGLAFPAYQETTLEALRGLIPGFINVSNPTDLSPQAIGNREIFRSTLQTLAADPGVGTLMPILTLSQGPIVETICEVAQQSAQLTMVVWVGGTTDGSEAPAMSGLFHGVPVFRDIEPAMKALGHLLASMSALGRTEGAPEAPAGIDRDRALRIAGAGGELSAREAKEVLKAYGIATTAERLATSEAEAVAAFEAVGRPVVMKIDAEGVAHKSDIGGVALGLASGEAVRDAYRTMLERVAAHVEPSAIRGVTIEPMAPRGFEALLGFSEDPIYGPVVALGAGGILAEYLGRPVLRLPPLSEAAAREMVEAMPGRRVLSGVRGEAARDVGALVDLVVRFSHLAHDLAGTVREMDVNPVIVGAEGEGAIAVDALMVKGA</sequence>
<dbReference type="InterPro" id="IPR013815">
    <property type="entry name" value="ATP_grasp_subdomain_1"/>
</dbReference>
<dbReference type="SMART" id="SM00881">
    <property type="entry name" value="CoA_binding"/>
    <property type="match status" value="1"/>
</dbReference>
<dbReference type="InterPro" id="IPR016102">
    <property type="entry name" value="Succinyl-CoA_synth-like"/>
</dbReference>
<dbReference type="RefSeq" id="WP_111344793.1">
    <property type="nucleotide sequence ID" value="NZ_QHHQ01000002.1"/>
</dbReference>
<feature type="domain" description="ATP-grasp" evidence="6">
    <location>
        <begin position="492"/>
        <end position="528"/>
    </location>
</feature>
<keyword evidence="8" id="KW-1185">Reference proteome</keyword>
<dbReference type="InterPro" id="IPR011761">
    <property type="entry name" value="ATP-grasp"/>
</dbReference>
<dbReference type="EMBL" id="QHHQ01000002">
    <property type="protein sequence ID" value="RAI01721.1"/>
    <property type="molecule type" value="Genomic_DNA"/>
</dbReference>
<keyword evidence="3 5" id="KW-0547">Nucleotide-binding</keyword>
<evidence type="ECO:0000256" key="1">
    <source>
        <dbReference type="ARBA" id="ARBA00022532"/>
    </source>
</evidence>
<evidence type="ECO:0000256" key="3">
    <source>
        <dbReference type="ARBA" id="ARBA00022741"/>
    </source>
</evidence>
<dbReference type="GO" id="GO:0046872">
    <property type="term" value="F:metal ion binding"/>
    <property type="evidence" value="ECO:0007669"/>
    <property type="project" value="InterPro"/>
</dbReference>
<gene>
    <name evidence="7" type="ORF">DLJ53_09950</name>
</gene>
<accession>A0A8B2NS35</accession>
<dbReference type="PROSITE" id="PS50975">
    <property type="entry name" value="ATP_GRASP"/>
    <property type="match status" value="1"/>
</dbReference>
<protein>
    <recommendedName>
        <fullName evidence="6">ATP-grasp domain-containing protein</fullName>
    </recommendedName>
</protein>
<dbReference type="GO" id="GO:0006099">
    <property type="term" value="P:tricarboxylic acid cycle"/>
    <property type="evidence" value="ECO:0007669"/>
    <property type="project" value="UniProtKB-KW"/>
</dbReference>
<dbReference type="SUPFAM" id="SSF56059">
    <property type="entry name" value="Glutathione synthetase ATP-binding domain-like"/>
    <property type="match status" value="1"/>
</dbReference>
<dbReference type="GO" id="GO:0005524">
    <property type="term" value="F:ATP binding"/>
    <property type="evidence" value="ECO:0007669"/>
    <property type="project" value="UniProtKB-UniRule"/>
</dbReference>
<evidence type="ECO:0000259" key="6">
    <source>
        <dbReference type="PROSITE" id="PS50975"/>
    </source>
</evidence>
<dbReference type="Pfam" id="PF13607">
    <property type="entry name" value="Succ_CoA_lig"/>
    <property type="match status" value="1"/>
</dbReference>
<dbReference type="SUPFAM" id="SSF52210">
    <property type="entry name" value="Succinyl-CoA synthetase domains"/>
    <property type="match status" value="2"/>
</dbReference>
<dbReference type="GO" id="GO:0016874">
    <property type="term" value="F:ligase activity"/>
    <property type="evidence" value="ECO:0007669"/>
    <property type="project" value="UniProtKB-KW"/>
</dbReference>
<dbReference type="Pfam" id="PF13380">
    <property type="entry name" value="CoA_binding_2"/>
    <property type="match status" value="1"/>
</dbReference>
<dbReference type="InterPro" id="IPR003781">
    <property type="entry name" value="CoA-bd"/>
</dbReference>
<dbReference type="AlphaFoldDB" id="A0A8B2NS35"/>
<dbReference type="InterPro" id="IPR036291">
    <property type="entry name" value="NAD(P)-bd_dom_sf"/>
</dbReference>
<evidence type="ECO:0000313" key="8">
    <source>
        <dbReference type="Proteomes" id="UP000249590"/>
    </source>
</evidence>
<dbReference type="Gene3D" id="3.30.1490.20">
    <property type="entry name" value="ATP-grasp fold, A domain"/>
    <property type="match status" value="1"/>
</dbReference>
<dbReference type="Gene3D" id="3.40.50.720">
    <property type="entry name" value="NAD(P)-binding Rossmann-like Domain"/>
    <property type="match status" value="1"/>
</dbReference>
<comment type="caution">
    <text evidence="7">The sequence shown here is derived from an EMBL/GenBank/DDBJ whole genome shotgun (WGS) entry which is preliminary data.</text>
</comment>
<dbReference type="Proteomes" id="UP000249590">
    <property type="component" value="Unassembled WGS sequence"/>
</dbReference>
<keyword evidence="1" id="KW-0816">Tricarboxylic acid cycle</keyword>
<evidence type="ECO:0000256" key="5">
    <source>
        <dbReference type="PROSITE-ProRule" id="PRU00409"/>
    </source>
</evidence>
<dbReference type="PANTHER" id="PTHR43334:SF1">
    <property type="entry name" value="3-HYDROXYPROPIONATE--COA LIGASE [ADP-FORMING]"/>
    <property type="match status" value="1"/>
</dbReference>
<dbReference type="Gene3D" id="3.30.470.20">
    <property type="entry name" value="ATP-grasp fold, B domain"/>
    <property type="match status" value="1"/>
</dbReference>
<organism evidence="7 8">
    <name type="scientific">Acuticoccus sediminis</name>
    <dbReference type="NCBI Taxonomy" id="2184697"/>
    <lineage>
        <taxon>Bacteria</taxon>
        <taxon>Pseudomonadati</taxon>
        <taxon>Pseudomonadota</taxon>
        <taxon>Alphaproteobacteria</taxon>
        <taxon>Hyphomicrobiales</taxon>
        <taxon>Amorphaceae</taxon>
        <taxon>Acuticoccus</taxon>
    </lineage>
</organism>
<keyword evidence="4 5" id="KW-0067">ATP-binding</keyword>
<dbReference type="InterPro" id="IPR032875">
    <property type="entry name" value="Succ_CoA_lig_flav_dom"/>
</dbReference>
<dbReference type="SUPFAM" id="SSF51735">
    <property type="entry name" value="NAD(P)-binding Rossmann-fold domains"/>
    <property type="match status" value="1"/>
</dbReference>
<reference evidence="7 8" key="1">
    <citation type="submission" date="2018-05" db="EMBL/GenBank/DDBJ databases">
        <title>Acuticoccus sediminis sp. nov., isolated from deep-sea sediment of Indian Ocean.</title>
        <authorList>
            <person name="Liu X."/>
            <person name="Lai Q."/>
            <person name="Du Y."/>
            <person name="Sun F."/>
            <person name="Zhang X."/>
            <person name="Wang S."/>
            <person name="Shao Z."/>
        </authorList>
    </citation>
    <scope>NUCLEOTIDE SEQUENCE [LARGE SCALE GENOMIC DNA]</scope>
    <source>
        <strain evidence="7 8">PTG4-2</strain>
    </source>
</reference>
<dbReference type="InterPro" id="IPR051538">
    <property type="entry name" value="Acyl-CoA_Synth/Transferase"/>
</dbReference>